<name>A0A1J4SAZ9_9BACT</name>
<comment type="caution">
    <text evidence="1">The sequence shown here is derived from an EMBL/GenBank/DDBJ whole genome shotgun (WGS) entry which is preliminary data.</text>
</comment>
<gene>
    <name evidence="1" type="ORF">AUJ66_07950</name>
</gene>
<dbReference type="EMBL" id="MNUO01000122">
    <property type="protein sequence ID" value="OIN95906.1"/>
    <property type="molecule type" value="Genomic_DNA"/>
</dbReference>
<sequence length="123" mass="13980">MYNPTSEVESSFYLQVIAKYGIKYTKNCSNEQMRIDLFVQNWGTQDLIIKRLAFVKTEFITTKISAECPTACGGDESALVSPKGWTKSFFYDIIKAWDYKEQAMLYTKSSIILSGFPSIAIES</sequence>
<protein>
    <submittedName>
        <fullName evidence="1">Uncharacterized protein</fullName>
    </submittedName>
</protein>
<reference evidence="1 2" key="1">
    <citation type="journal article" date="2016" name="Environ. Microbiol.">
        <title>Genomic resolution of a cold subsurface aquifer community provides metabolic insights for novel microbes adapted to high CO concentrations.</title>
        <authorList>
            <person name="Probst A.J."/>
            <person name="Castelle C.J."/>
            <person name="Singh A."/>
            <person name="Brown C.T."/>
            <person name="Anantharaman K."/>
            <person name="Sharon I."/>
            <person name="Hug L.A."/>
            <person name="Burstein D."/>
            <person name="Emerson J.B."/>
            <person name="Thomas B.C."/>
            <person name="Banfield J.F."/>
        </authorList>
    </citation>
    <scope>NUCLEOTIDE SEQUENCE [LARGE SCALE GENOMIC DNA]</scope>
    <source>
        <strain evidence="1">CG1_02_38_46</strain>
    </source>
</reference>
<evidence type="ECO:0000313" key="2">
    <source>
        <dbReference type="Proteomes" id="UP000182278"/>
    </source>
</evidence>
<dbReference type="AlphaFoldDB" id="A0A1J4SAZ9"/>
<accession>A0A1J4SAZ9</accession>
<proteinExistence type="predicted"/>
<dbReference type="Proteomes" id="UP000182278">
    <property type="component" value="Unassembled WGS sequence"/>
</dbReference>
<evidence type="ECO:0000313" key="1">
    <source>
        <dbReference type="EMBL" id="OIN95906.1"/>
    </source>
</evidence>
<organism evidence="1 2">
    <name type="scientific">Candidatus Desantisbacteria bacterium CG1_02_38_46</name>
    <dbReference type="NCBI Taxonomy" id="1817893"/>
    <lineage>
        <taxon>Bacteria</taxon>
        <taxon>Candidatus Desantisiibacteriota</taxon>
    </lineage>
</organism>